<gene>
    <name evidence="2" type="ORF">A3F84_27575</name>
</gene>
<evidence type="ECO:0000256" key="1">
    <source>
        <dbReference type="SAM" id="MobiDB-lite"/>
    </source>
</evidence>
<reference evidence="2 3" key="1">
    <citation type="journal article" date="2016" name="Nat. Commun.">
        <title>Thousands of microbial genomes shed light on interconnected biogeochemical processes in an aquifer system.</title>
        <authorList>
            <person name="Anantharaman K."/>
            <person name="Brown C.T."/>
            <person name="Hug L.A."/>
            <person name="Sharon I."/>
            <person name="Castelle C.J."/>
            <person name="Probst A.J."/>
            <person name="Thomas B.C."/>
            <person name="Singh A."/>
            <person name="Wilkins M.J."/>
            <person name="Karaoz U."/>
            <person name="Brodie E.L."/>
            <person name="Williams K.H."/>
            <person name="Hubbard S.S."/>
            <person name="Banfield J.F."/>
        </authorList>
    </citation>
    <scope>NUCLEOTIDE SEQUENCE [LARGE SCALE GENOMIC DNA]</scope>
    <source>
        <strain evidence="3">RIFCSPLOWO2_12_FULL_64_10</strain>
    </source>
</reference>
<evidence type="ECO:0000313" key="3">
    <source>
        <dbReference type="Proteomes" id="UP000178606"/>
    </source>
</evidence>
<dbReference type="SUPFAM" id="SSF141130">
    <property type="entry name" value="Acetamidase/Formamidase-like"/>
    <property type="match status" value="1"/>
</dbReference>
<organism evidence="2 3">
    <name type="scientific">Handelsmanbacteria sp. (strain RIFCSPLOWO2_12_FULL_64_10)</name>
    <dbReference type="NCBI Taxonomy" id="1817868"/>
    <lineage>
        <taxon>Bacteria</taxon>
        <taxon>Candidatus Handelsmaniibacteriota</taxon>
    </lineage>
</organism>
<comment type="caution">
    <text evidence="2">The sequence shown here is derived from an EMBL/GenBank/DDBJ whole genome shotgun (WGS) entry which is preliminary data.</text>
</comment>
<dbReference type="Proteomes" id="UP000178606">
    <property type="component" value="Unassembled WGS sequence"/>
</dbReference>
<evidence type="ECO:0000313" key="2">
    <source>
        <dbReference type="EMBL" id="OGG43868.1"/>
    </source>
</evidence>
<dbReference type="Gene3D" id="2.60.120.580">
    <property type="entry name" value="Acetamidase/Formamidase-like domains"/>
    <property type="match status" value="1"/>
</dbReference>
<feature type="region of interest" description="Disordered" evidence="1">
    <location>
        <begin position="295"/>
        <end position="314"/>
    </location>
</feature>
<dbReference type="GO" id="GO:0016811">
    <property type="term" value="F:hydrolase activity, acting on carbon-nitrogen (but not peptide) bonds, in linear amides"/>
    <property type="evidence" value="ECO:0007669"/>
    <property type="project" value="InterPro"/>
</dbReference>
<name>A0A1F6C472_HANXR</name>
<dbReference type="Gene3D" id="3.10.28.20">
    <property type="entry name" value="Acetamidase/Formamidase-like domains"/>
    <property type="match status" value="1"/>
</dbReference>
<dbReference type="EMBL" id="MFKF01000424">
    <property type="protein sequence ID" value="OGG43868.1"/>
    <property type="molecule type" value="Genomic_DNA"/>
</dbReference>
<dbReference type="InterPro" id="IPR004304">
    <property type="entry name" value="FmdA_AmdA"/>
</dbReference>
<proteinExistence type="predicted"/>
<dbReference type="Pfam" id="PF03069">
    <property type="entry name" value="FmdA_AmdA"/>
    <property type="match status" value="1"/>
</dbReference>
<dbReference type="AlphaFoldDB" id="A0A1F6C472"/>
<protein>
    <recommendedName>
        <fullName evidence="4">Acetamidase</fullName>
    </recommendedName>
</protein>
<sequence length="314" mass="33809">MRRFTRTPYYRGPDDPERKQVRGTLKLGETVIIETPGGADGDLRPGVVPELTTPRGSRPGGPFLIEGIRPGDWVSFEILDIEVGPYGYYNNGGPFRGSLRSVAPVKDGLVHFPPDFVAPARPMIGVIQLAPASQHPGGAWNHGGNMDFNSIRAGSTVHIRAQQYGGHLSIGDVHARMGDGELTGTGVEIDSAITLRVGRSPGFPTGGPVVETKDEVLTSGIGADWEEALKIAWTEMVGLIAYLYDTTVEHANLIVGTIGDARPGYAAGTLNSRGFKRGEPYVTCQVAITKDLRRTGKPFKADSPQRAQRKRKKA</sequence>
<evidence type="ECO:0008006" key="4">
    <source>
        <dbReference type="Google" id="ProtNLM"/>
    </source>
</evidence>
<dbReference type="PANTHER" id="PTHR31891:SF1">
    <property type="entry name" value="FORMAMIDASE C869.04-RELATED"/>
    <property type="match status" value="1"/>
</dbReference>
<dbReference type="PANTHER" id="PTHR31891">
    <property type="entry name" value="FORMAMIDASE C869.04-RELATED"/>
    <property type="match status" value="1"/>
</dbReference>
<accession>A0A1F6C472</accession>